<dbReference type="InterPro" id="IPR003775">
    <property type="entry name" value="Flagellar_assembly_factor_FliW"/>
</dbReference>
<dbReference type="EMBL" id="QZEZ01000015">
    <property type="protein sequence ID" value="RJK92463.1"/>
    <property type="molecule type" value="Genomic_DNA"/>
</dbReference>
<dbReference type="PANTHER" id="PTHR39190:SF1">
    <property type="entry name" value="FLAGELLAR ASSEMBLY FACTOR FLIW"/>
    <property type="match status" value="1"/>
</dbReference>
<protein>
    <submittedName>
        <fullName evidence="4">Flagellar assembly protein FliW</fullName>
    </submittedName>
</protein>
<organism evidence="4 5">
    <name type="scientific">Vallicoccus soli</name>
    <dbReference type="NCBI Taxonomy" id="2339232"/>
    <lineage>
        <taxon>Bacteria</taxon>
        <taxon>Bacillati</taxon>
        <taxon>Actinomycetota</taxon>
        <taxon>Actinomycetes</taxon>
        <taxon>Motilibacterales</taxon>
        <taxon>Vallicoccaceae</taxon>
        <taxon>Vallicoccus</taxon>
    </lineage>
</organism>
<evidence type="ECO:0000256" key="1">
    <source>
        <dbReference type="ARBA" id="ARBA00022490"/>
    </source>
</evidence>
<dbReference type="AlphaFoldDB" id="A0A3A3YP38"/>
<proteinExistence type="predicted"/>
<dbReference type="GO" id="GO:0006417">
    <property type="term" value="P:regulation of translation"/>
    <property type="evidence" value="ECO:0007669"/>
    <property type="project" value="UniProtKB-KW"/>
</dbReference>
<keyword evidence="1" id="KW-0963">Cytoplasm</keyword>
<dbReference type="SUPFAM" id="SSF141457">
    <property type="entry name" value="BH3618-like"/>
    <property type="match status" value="1"/>
</dbReference>
<keyword evidence="2" id="KW-1005">Bacterial flagellum biogenesis</keyword>
<evidence type="ECO:0000256" key="3">
    <source>
        <dbReference type="ARBA" id="ARBA00022845"/>
    </source>
</evidence>
<evidence type="ECO:0000313" key="5">
    <source>
        <dbReference type="Proteomes" id="UP000265614"/>
    </source>
</evidence>
<dbReference type="InterPro" id="IPR024046">
    <property type="entry name" value="Flagellar_assmbl_FliW_dom_sf"/>
</dbReference>
<name>A0A3A3YP38_9ACTN</name>
<gene>
    <name evidence="4" type="ORF">D5H78_18955</name>
</gene>
<keyword evidence="3" id="KW-0810">Translation regulation</keyword>
<evidence type="ECO:0000256" key="2">
    <source>
        <dbReference type="ARBA" id="ARBA00022795"/>
    </source>
</evidence>
<dbReference type="GO" id="GO:0044780">
    <property type="term" value="P:bacterial-type flagellum assembly"/>
    <property type="evidence" value="ECO:0007669"/>
    <property type="project" value="InterPro"/>
</dbReference>
<keyword evidence="5" id="KW-1185">Reference proteome</keyword>
<dbReference type="Proteomes" id="UP000265614">
    <property type="component" value="Unassembled WGS sequence"/>
</dbReference>
<dbReference type="PANTHER" id="PTHR39190">
    <property type="entry name" value="FLAGELLAR ASSEMBLY FACTOR FLIW"/>
    <property type="match status" value="1"/>
</dbReference>
<keyword evidence="4" id="KW-0969">Cilium</keyword>
<sequence length="115" mass="12037">MAGFPDHRRFALVALDEAGLLYALRSLEDPALRFLVAPPAPFFPDYAPELDDEQAALLGLGSAEDALVLVVVTPGASPADATANLLAPVVVNQRTRTAAQVVLDQDLPLHAPLGG</sequence>
<dbReference type="Pfam" id="PF02623">
    <property type="entry name" value="FliW"/>
    <property type="match status" value="1"/>
</dbReference>
<accession>A0A3A3YP38</accession>
<keyword evidence="4" id="KW-0966">Cell projection</keyword>
<comment type="caution">
    <text evidence="4">The sequence shown here is derived from an EMBL/GenBank/DDBJ whole genome shotgun (WGS) entry which is preliminary data.</text>
</comment>
<keyword evidence="4" id="KW-0282">Flagellum</keyword>
<dbReference type="Gene3D" id="2.30.290.10">
    <property type="entry name" value="BH3618-like"/>
    <property type="match status" value="1"/>
</dbReference>
<evidence type="ECO:0000313" key="4">
    <source>
        <dbReference type="EMBL" id="RJK92463.1"/>
    </source>
</evidence>
<reference evidence="4 5" key="1">
    <citation type="submission" date="2018-09" db="EMBL/GenBank/DDBJ databases">
        <title>YIM 75000 draft genome.</title>
        <authorList>
            <person name="Tang S."/>
            <person name="Feng Y."/>
        </authorList>
    </citation>
    <scope>NUCLEOTIDE SEQUENCE [LARGE SCALE GENOMIC DNA]</scope>
    <source>
        <strain evidence="4 5">YIM 75000</strain>
    </source>
</reference>
<dbReference type="OrthoDB" id="3268119at2"/>